<comment type="caution">
    <text evidence="2">The sequence shown here is derived from an EMBL/GenBank/DDBJ whole genome shotgun (WGS) entry which is preliminary data.</text>
</comment>
<keyword evidence="3" id="KW-1185">Reference proteome</keyword>
<dbReference type="Pfam" id="PF04542">
    <property type="entry name" value="Sigma70_r2"/>
    <property type="match status" value="1"/>
</dbReference>
<evidence type="ECO:0000313" key="2">
    <source>
        <dbReference type="EMBL" id="MDN4495120.1"/>
    </source>
</evidence>
<dbReference type="RefSeq" id="WP_301139437.1">
    <property type="nucleotide sequence ID" value="NZ_JAUHTQ010000016.1"/>
</dbReference>
<dbReference type="Proteomes" id="UP001172743">
    <property type="component" value="Unassembled WGS sequence"/>
</dbReference>
<accession>A0ABT8GUM5</accession>
<dbReference type="InterPro" id="IPR013325">
    <property type="entry name" value="RNA_pol_sigma_r2"/>
</dbReference>
<gene>
    <name evidence="2" type="ORF">QYB95_16320</name>
</gene>
<dbReference type="Gene3D" id="1.10.1740.10">
    <property type="match status" value="1"/>
</dbReference>
<sequence length="171" mass="20477">MHRSQGAKEMDDFEEVLEQYNPMIYSVLRKARIYKNREHFCQVARIALWQAWQHFDPAKGSFAPYAQRMMLTSLYTAMRKDNQYSERQIPYENDKLTLVAQYTDVKNMPSNAAATLETVAEFLTEDEFELLKDLYYHQYKYEELTHKYNASVDALKKRRARILKKIRMKLN</sequence>
<dbReference type="InterPro" id="IPR007627">
    <property type="entry name" value="RNA_pol_sigma70_r2"/>
</dbReference>
<evidence type="ECO:0000259" key="1">
    <source>
        <dbReference type="Pfam" id="PF04542"/>
    </source>
</evidence>
<dbReference type="InterPro" id="IPR014284">
    <property type="entry name" value="RNA_pol_sigma-70_dom"/>
</dbReference>
<organism evidence="2 3">
    <name type="scientific">Ureibacillus aquaedulcis</name>
    <dbReference type="NCBI Taxonomy" id="3058421"/>
    <lineage>
        <taxon>Bacteria</taxon>
        <taxon>Bacillati</taxon>
        <taxon>Bacillota</taxon>
        <taxon>Bacilli</taxon>
        <taxon>Bacillales</taxon>
        <taxon>Caryophanaceae</taxon>
        <taxon>Ureibacillus</taxon>
    </lineage>
</organism>
<name>A0ABT8GUM5_9BACL</name>
<reference evidence="2" key="1">
    <citation type="submission" date="2023-07" db="EMBL/GenBank/DDBJ databases">
        <title>Ureibacillus sp. isolated from freshwater well.</title>
        <authorList>
            <person name="Kirdat K."/>
            <person name="Bhatt A."/>
            <person name="Teware R."/>
            <person name="Bhavsar Y."/>
            <person name="Yadav A."/>
        </authorList>
    </citation>
    <scope>NUCLEOTIDE SEQUENCE</scope>
    <source>
        <strain evidence="2">BA0131</strain>
    </source>
</reference>
<dbReference type="NCBIfam" id="TIGR02937">
    <property type="entry name" value="sigma70-ECF"/>
    <property type="match status" value="1"/>
</dbReference>
<dbReference type="InterPro" id="IPR013324">
    <property type="entry name" value="RNA_pol_sigma_r3/r4-like"/>
</dbReference>
<dbReference type="SUPFAM" id="SSF88659">
    <property type="entry name" value="Sigma3 and sigma4 domains of RNA polymerase sigma factors"/>
    <property type="match status" value="1"/>
</dbReference>
<proteinExistence type="predicted"/>
<evidence type="ECO:0000313" key="3">
    <source>
        <dbReference type="Proteomes" id="UP001172743"/>
    </source>
</evidence>
<dbReference type="SUPFAM" id="SSF88946">
    <property type="entry name" value="Sigma2 domain of RNA polymerase sigma factors"/>
    <property type="match status" value="1"/>
</dbReference>
<feature type="domain" description="RNA polymerase sigma-70 region 2" evidence="1">
    <location>
        <begin position="18"/>
        <end position="81"/>
    </location>
</feature>
<protein>
    <submittedName>
        <fullName evidence="2">Sigma-70 family RNA polymerase sigma factor</fullName>
    </submittedName>
</protein>
<dbReference type="EMBL" id="JAUHTQ010000016">
    <property type="protein sequence ID" value="MDN4495120.1"/>
    <property type="molecule type" value="Genomic_DNA"/>
</dbReference>